<organism evidence="4 5">
    <name type="scientific">Methanobacterium formicicum</name>
    <dbReference type="NCBI Taxonomy" id="2162"/>
    <lineage>
        <taxon>Archaea</taxon>
        <taxon>Methanobacteriati</taxon>
        <taxon>Methanobacteriota</taxon>
        <taxon>Methanomada group</taxon>
        <taxon>Methanobacteria</taxon>
        <taxon>Methanobacteriales</taxon>
        <taxon>Methanobacteriaceae</taxon>
        <taxon>Methanobacterium</taxon>
    </lineage>
</organism>
<evidence type="ECO:0000259" key="3">
    <source>
        <dbReference type="Pfam" id="PF02514"/>
    </source>
</evidence>
<dbReference type="GeneID" id="24792862"/>
<reference evidence="4 5" key="1">
    <citation type="submission" date="2013-12" db="EMBL/GenBank/DDBJ databases">
        <title>The complete genome sequence of Methanobacterium sp. BRM9.</title>
        <authorList>
            <consortium name="Pastoral Greenhouse Gas Research Consortium"/>
            <person name="Kelly W.J."/>
            <person name="Leahy S.C."/>
            <person name="Perry R."/>
            <person name="Li D."/>
            <person name="Altermann E."/>
            <person name="Lambie S.C."/>
            <person name="Attwood G.T."/>
        </authorList>
    </citation>
    <scope>NUCLEOTIDE SEQUENCE [LARGE SCALE GENOMIC DNA]</scope>
    <source>
        <strain evidence="4 5">BRM9</strain>
    </source>
</reference>
<dbReference type="PANTHER" id="PTHR44119:SF4">
    <property type="entry name" value="AEROBIC COBALTOCHELATASE SUBUNIT COBN"/>
    <property type="match status" value="1"/>
</dbReference>
<dbReference type="STRING" id="2162.BRM9_1699"/>
<feature type="compositionally biased region" description="Low complexity" evidence="1">
    <location>
        <begin position="1357"/>
        <end position="1410"/>
    </location>
</feature>
<name>A0A089ZH21_METFO</name>
<dbReference type="OrthoDB" id="192131at2157"/>
<dbReference type="InterPro" id="IPR003672">
    <property type="entry name" value="CobN/Mg_chltase"/>
</dbReference>
<evidence type="ECO:0000313" key="5">
    <source>
        <dbReference type="Proteomes" id="UP000029661"/>
    </source>
</evidence>
<feature type="transmembrane region" description="Helical" evidence="2">
    <location>
        <begin position="1431"/>
        <end position="1451"/>
    </location>
</feature>
<evidence type="ECO:0000256" key="1">
    <source>
        <dbReference type="SAM" id="MobiDB-lite"/>
    </source>
</evidence>
<evidence type="ECO:0000256" key="2">
    <source>
        <dbReference type="SAM" id="Phobius"/>
    </source>
</evidence>
<dbReference type="EMBL" id="CP006933">
    <property type="protein sequence ID" value="AIS32510.1"/>
    <property type="molecule type" value="Genomic_DNA"/>
</dbReference>
<keyword evidence="2" id="KW-0812">Transmembrane</keyword>
<dbReference type="CDD" id="cd10150">
    <property type="entry name" value="CobN_like"/>
    <property type="match status" value="1"/>
</dbReference>
<dbReference type="Pfam" id="PF02514">
    <property type="entry name" value="CobN-Mg_chel"/>
    <property type="match status" value="1"/>
</dbReference>
<proteinExistence type="predicted"/>
<sequence>MRKQTILLVTTIVFALLLCGAVSAEDSQGVEDIGNYTQNSSSNSSETVIDPEITLNITLEHPEALADNRLPSVNVTDSNGNVVNGVTVTSLGNNLYRVNFASSQTSFILNISALGHVPQSVNVDVFARDSADPTLYGQANVTLRAYNLLILSGSPNVSPTFVNSNEALRGEGYYFNLNHFTHTEITSGDADIENRIRQMAAKADIIVIQMISEADTVAKLRELIAGTNATIMAIKCGVTFINDPTIDSNDTELRTYWDQSGEENMARFQLKVLQRVGMAVDPSRDLSAVIYPTEFIYHPDSSTPMYTSWSDYYNWYTQQSGHYYENAPWIGMVAYNTIFLNGNGAILEAILRSLEAKGLNVILVITNGNPGRINTINNFFMDGNHTRISALVACVGYTMVYSSSDMVSSLNQSIDLLEKLGVPIFAPIYASDLENWENDSSGLSSEIYWQVAFPEMEGRIEPIMLGGVVSAETDPYTGISVKRYIPLTDRVERVANRVFNWTQLQTLPDAEKKIAIIYYNLSGGKDGVEASYLNVPASIAEILKALKAEGYTIPDEYSVDYIINVLTTVGNNVGSWAPGELQKLVEAGAITIPIEQYLQWFSTLPEELQQEVIAAWGPVPGSVMVYNGSIVIPGIMLGNIFLGAQPMRGWGENSTDIAHSATLPPTHQYIAFYMWLQNTMQANAVIHLGTHGTLEWLPGRSVGLGADDWPDILLGDIPHIYPYIVDNTGEGTQAKRRGYAVIIDHLTAPIIASGLYGDLATLQDLMNSYDSTSDPERRSILQNEILALIAKLNLNEDINLNLETTPFATIKNEIQHHLEDIAATLMPYGLHTFGLALSGEILDQMVESIVSFDPANRDNDDFREMLRNLLAQNYEMQNLLAALRGEYISPSLGGDPIRRAEDVLPTGTNFYSFDPRSVPDKTAWTIGSKLADEMLAAYYAEHGCFPETVGTVLWSTETMRTCGQTLAMILRYMGLEPSYDKYGKFTGVKVTPLENLTLTVNGVTINRPRVDVLITISGLFRDTFSYTVGILDQAVRQVANLQESPEDNYIRKHYLADMNKYTQSGMSSADADILAGARIFGPPPEAYGTGLGQLIPSTSKWDDDAELVDTYLSRMSYIYGSGVYGLSGLEAFKNQLKNVDATVMVRDNNYGLLDNDDVFQFLGGMTLAAKTLSGKDVDVYIADTQTNPHIETLGQFMSNEVRTRLLNPKWREGMLNEGYSGANHIASEIGHLVAWDIVTPGAVADWIYQQTVETYFLDSAVRNQFLNANPYAFASAAAWMLEAIRRGLWAPDAAVTTQLKDIYMNVIREQGVVCCHHTCGNVDFTNFVVVGSTLSTQQLQEFAAIMEAATGKTVTIGSTGTPSQPTGSASSQGASSSAGASSGSQPATESGAQGASESQSESQSAQTAGSDGSSKTYEVSQNSSSAPESSMPIVAILGVIILVGLVGFGYFRGAISKK</sequence>
<keyword evidence="2" id="KW-0472">Membrane</keyword>
<feature type="domain" description="CobN/magnesium chelatase" evidence="3">
    <location>
        <begin position="255"/>
        <end position="869"/>
    </location>
</feature>
<keyword evidence="2" id="KW-1133">Transmembrane helix</keyword>
<feature type="region of interest" description="Disordered" evidence="1">
    <location>
        <begin position="1356"/>
        <end position="1428"/>
    </location>
</feature>
<dbReference type="Proteomes" id="UP000029661">
    <property type="component" value="Chromosome"/>
</dbReference>
<dbReference type="RefSeq" id="WP_048085469.1">
    <property type="nucleotide sequence ID" value="NZ_CP006933.1"/>
</dbReference>
<gene>
    <name evidence="4" type="primary">cobN1</name>
    <name evidence="4" type="ORF">BRM9_1699</name>
</gene>
<protein>
    <submittedName>
        <fullName evidence="4">Cobaltochelatase CobN1</fullName>
    </submittedName>
</protein>
<feature type="compositionally biased region" description="Polar residues" evidence="1">
    <location>
        <begin position="1411"/>
        <end position="1428"/>
    </location>
</feature>
<accession>A0A089ZH21</accession>
<evidence type="ECO:0000313" key="4">
    <source>
        <dbReference type="EMBL" id="AIS32510.1"/>
    </source>
</evidence>
<dbReference type="KEGG" id="mfc:BRM9_1699"/>
<dbReference type="PANTHER" id="PTHR44119">
    <property type="entry name" value="MAGNESIUM-CHELATASE SUBUNIT CHLH, CHLOROPLASTIC"/>
    <property type="match status" value="1"/>
</dbReference>